<feature type="compositionally biased region" description="Basic and acidic residues" evidence="1">
    <location>
        <begin position="643"/>
        <end position="653"/>
    </location>
</feature>
<organism evidence="2 3">
    <name type="scientific">Nadsonia fulvescens var. elongata DSM 6958</name>
    <dbReference type="NCBI Taxonomy" id="857566"/>
    <lineage>
        <taxon>Eukaryota</taxon>
        <taxon>Fungi</taxon>
        <taxon>Dikarya</taxon>
        <taxon>Ascomycota</taxon>
        <taxon>Saccharomycotina</taxon>
        <taxon>Dipodascomycetes</taxon>
        <taxon>Dipodascales</taxon>
        <taxon>Dipodascales incertae sedis</taxon>
        <taxon>Nadsonia</taxon>
    </lineage>
</organism>
<feature type="compositionally biased region" description="Basic and acidic residues" evidence="1">
    <location>
        <begin position="582"/>
        <end position="593"/>
    </location>
</feature>
<proteinExistence type="predicted"/>
<feature type="compositionally biased region" description="Polar residues" evidence="1">
    <location>
        <begin position="473"/>
        <end position="489"/>
    </location>
</feature>
<name>A0A1E3PKN4_9ASCO</name>
<feature type="compositionally biased region" description="Basic and acidic residues" evidence="1">
    <location>
        <begin position="452"/>
        <end position="464"/>
    </location>
</feature>
<feature type="compositionally biased region" description="Polar residues" evidence="1">
    <location>
        <begin position="505"/>
        <end position="561"/>
    </location>
</feature>
<accession>A0A1E3PKN4</accession>
<feature type="compositionally biased region" description="Low complexity" evidence="1">
    <location>
        <begin position="786"/>
        <end position="799"/>
    </location>
</feature>
<feature type="region of interest" description="Disordered" evidence="1">
    <location>
        <begin position="418"/>
        <end position="567"/>
    </location>
</feature>
<reference evidence="2 3" key="1">
    <citation type="journal article" date="2016" name="Proc. Natl. Acad. Sci. U.S.A.">
        <title>Comparative genomics of biotechnologically important yeasts.</title>
        <authorList>
            <person name="Riley R."/>
            <person name="Haridas S."/>
            <person name="Wolfe K.H."/>
            <person name="Lopes M.R."/>
            <person name="Hittinger C.T."/>
            <person name="Goeker M."/>
            <person name="Salamov A.A."/>
            <person name="Wisecaver J.H."/>
            <person name="Long T.M."/>
            <person name="Calvey C.H."/>
            <person name="Aerts A.L."/>
            <person name="Barry K.W."/>
            <person name="Choi C."/>
            <person name="Clum A."/>
            <person name="Coughlan A.Y."/>
            <person name="Deshpande S."/>
            <person name="Douglass A.P."/>
            <person name="Hanson S.J."/>
            <person name="Klenk H.-P."/>
            <person name="LaButti K.M."/>
            <person name="Lapidus A."/>
            <person name="Lindquist E.A."/>
            <person name="Lipzen A.M."/>
            <person name="Meier-Kolthoff J.P."/>
            <person name="Ohm R.A."/>
            <person name="Otillar R.P."/>
            <person name="Pangilinan J.L."/>
            <person name="Peng Y."/>
            <person name="Rokas A."/>
            <person name="Rosa C.A."/>
            <person name="Scheuner C."/>
            <person name="Sibirny A.A."/>
            <person name="Slot J.C."/>
            <person name="Stielow J.B."/>
            <person name="Sun H."/>
            <person name="Kurtzman C.P."/>
            <person name="Blackwell M."/>
            <person name="Grigoriev I.V."/>
            <person name="Jeffries T.W."/>
        </authorList>
    </citation>
    <scope>NUCLEOTIDE SEQUENCE [LARGE SCALE GENOMIC DNA]</scope>
    <source>
        <strain evidence="2 3">DSM 6958</strain>
    </source>
</reference>
<feature type="region of interest" description="Disordered" evidence="1">
    <location>
        <begin position="353"/>
        <end position="397"/>
    </location>
</feature>
<feature type="region of interest" description="Disordered" evidence="1">
    <location>
        <begin position="1"/>
        <end position="21"/>
    </location>
</feature>
<dbReference type="AlphaFoldDB" id="A0A1E3PKN4"/>
<feature type="region of interest" description="Disordered" evidence="1">
    <location>
        <begin position="727"/>
        <end position="824"/>
    </location>
</feature>
<feature type="compositionally biased region" description="Polar residues" evidence="1">
    <location>
        <begin position="654"/>
        <end position="668"/>
    </location>
</feature>
<sequence>MVSLSRRNSLRPQQPISTPNNVSAAALAAAASVGSSSNRQSNTVGSLHSFLPPSGPNRSMRTSSLTAQARPPSAIVGVPGPSYSLSSRRSISNFANFKYISPTASKTSSSTTVTTNSRGGRTQSLTTTTIQKMGKFEVVKTTTTTTPIRNSKKSASPAIGTNSNTNIGVTSPVVEYRPIGRKIRPRASNSGLCIDSSSPLNSPTYEEAAAAFPPEFSAAFPLPPSEIYISKDEKPTNVEPAIEAEEDFPRYPEPSNHNDFLRVSSVPEIREESDADIQSDNDSYAAYGAAQASNDVSFDDSYPFPAEETHQTLEQLIEEENPDPEIEKNHTVGPEIHVTDDDRSIESNVFPAARRQELPARATSPMKPALKLPNEEKKKRHRVSFSAITDDIEPVDYSKSYNSDMATSAAATTSAALNRHSNNSHMPSLAASAAASMTRRGAQFDSGSDSESSAHLDSAEESYHPRNRRHHSNGNNLQRKGSMQSSLRTIQPGLGAGFGAGSVRKSVSTSSMRTSVPTTIKNAQSESYSRKNLSSANSSRPKSNIMNGQSNGSENTNNNPQRDLESEEQILKEQEERFARHRERLQDEQDQLKRQQHRLSSLQKSSQPLVSPSVTSMTPKHHYYSLAYDDDEPPSKLPLKDNTNPKENGKSKDNTSSVRRQSVRANNDVNRKNIAPDNAQPKNSTPISSPQKSNANSPRPLGRAASTRPASALVSSKSVLNGSLAKSGLQRSLSNSSFDRERGDPASSKNRHSMGFGMKTLRDSSQSYTPDAEFGSPRFSQLPNQSSSSRGSSGMGFRSRFADSDSEDDSTPMPIRSKQSTSARAPVFNASGITSSSASAFASIPSSVPSGKPSRFFASKQELKDRQIREREAVHAPVHEIEIGKKKKFGKLRKVFGLD</sequence>
<feature type="region of interest" description="Disordered" evidence="1">
    <location>
        <begin position="582"/>
        <end position="715"/>
    </location>
</feature>
<dbReference type="Proteomes" id="UP000095009">
    <property type="component" value="Unassembled WGS sequence"/>
</dbReference>
<feature type="compositionally biased region" description="Polar residues" evidence="1">
    <location>
        <begin position="598"/>
        <end position="618"/>
    </location>
</feature>
<dbReference type="EMBL" id="KV454409">
    <property type="protein sequence ID" value="ODQ65860.1"/>
    <property type="molecule type" value="Genomic_DNA"/>
</dbReference>
<feature type="region of interest" description="Disordered" evidence="1">
    <location>
        <begin position="36"/>
        <end position="74"/>
    </location>
</feature>
<protein>
    <submittedName>
        <fullName evidence="2">Uncharacterized protein</fullName>
    </submittedName>
</protein>
<evidence type="ECO:0000256" key="1">
    <source>
        <dbReference type="SAM" id="MobiDB-lite"/>
    </source>
</evidence>
<keyword evidence="3" id="KW-1185">Reference proteome</keyword>
<feature type="region of interest" description="Disordered" evidence="1">
    <location>
        <begin position="142"/>
        <end position="164"/>
    </location>
</feature>
<feature type="compositionally biased region" description="Polar residues" evidence="1">
    <location>
        <begin position="56"/>
        <end position="67"/>
    </location>
</feature>
<feature type="compositionally biased region" description="Polar residues" evidence="1">
    <location>
        <begin position="680"/>
        <end position="697"/>
    </location>
</feature>
<evidence type="ECO:0000313" key="3">
    <source>
        <dbReference type="Proteomes" id="UP000095009"/>
    </source>
</evidence>
<evidence type="ECO:0000313" key="2">
    <source>
        <dbReference type="EMBL" id="ODQ65860.1"/>
    </source>
</evidence>
<gene>
    <name evidence="2" type="ORF">NADFUDRAFT_82807</name>
</gene>